<sequence length="615" mass="64073">MGDLRRDGRARRRARRSRRAWRFRRAWALAALLAAVVVCGAVVAAQALSTRDELTRVAALAPVLKGQAEDGRFDDARATVREIQQHAAAARGSSSSPLWALAEALPWAGPNLRAAREVSVAADGLASSALPALMDAASAVGPSLLAPPGGQRDLSALAGAAPRLAEAADAVDAAASRLQGIDDSAVLPQLREPLAEGRKQLGAVERAVQTAEAMARIGPGMLGSDGPRRYLVLIQNNAETRAGGGIPGALVELVAERGAVSVAAQGSAGGLGVFAPPIAVDPVQTRIYSSRLGRFMQDVTLTPDFPTAAATAAAMWEASTGRKVDGVASLDPVALAQLLRAWGPVDLSGPEFSRFRGDGLPTSLTSDNAVRTLLSDIYRIESPKEQDVYFAAVARKVFDAFSARQPKEKALLSAVETVVGDGRVLLYSTHSEEQAALSEWNISGTVAGPEQGDARFGAYFNDGTGAKMDYYVRRTVSVVRTCDSQGSRAVLRISLRNDAPADAAHSLPAYVTGNGVFGIPPGTVQTNVVAYGPAGAYVENAVIDGAPGGMASDRHAGRPVGVLTVRLAPGQSTQLEFRFSGVPDEPTRIDASPGVQPRADVVQNGSGTECTPSAR</sequence>
<dbReference type="InterPro" id="IPR025101">
    <property type="entry name" value="DUF4012"/>
</dbReference>
<feature type="region of interest" description="Disordered" evidence="1">
    <location>
        <begin position="582"/>
        <end position="615"/>
    </location>
</feature>
<keyword evidence="3" id="KW-1185">Reference proteome</keyword>
<protein>
    <submittedName>
        <fullName evidence="2">DUF4012 domain-containing protein</fullName>
    </submittedName>
</protein>
<evidence type="ECO:0000256" key="1">
    <source>
        <dbReference type="SAM" id="MobiDB-lite"/>
    </source>
</evidence>
<gene>
    <name evidence="2" type="ORF">GCM10009849_14760</name>
</gene>
<evidence type="ECO:0000313" key="3">
    <source>
        <dbReference type="Proteomes" id="UP001500432"/>
    </source>
</evidence>
<accession>A0ABN3BRD9</accession>
<organism evidence="2 3">
    <name type="scientific">Sinomonas flava</name>
    <dbReference type="NCBI Taxonomy" id="496857"/>
    <lineage>
        <taxon>Bacteria</taxon>
        <taxon>Bacillati</taxon>
        <taxon>Actinomycetota</taxon>
        <taxon>Actinomycetes</taxon>
        <taxon>Micrococcales</taxon>
        <taxon>Micrococcaceae</taxon>
        <taxon>Sinomonas</taxon>
    </lineage>
</organism>
<name>A0ABN3BRD9_9MICC</name>
<feature type="compositionally biased region" description="Polar residues" evidence="1">
    <location>
        <begin position="603"/>
        <end position="615"/>
    </location>
</feature>
<comment type="caution">
    <text evidence="2">The sequence shown here is derived from an EMBL/GenBank/DDBJ whole genome shotgun (WGS) entry which is preliminary data.</text>
</comment>
<evidence type="ECO:0000313" key="2">
    <source>
        <dbReference type="EMBL" id="GAA2199192.1"/>
    </source>
</evidence>
<dbReference type="Proteomes" id="UP001500432">
    <property type="component" value="Unassembled WGS sequence"/>
</dbReference>
<proteinExistence type="predicted"/>
<reference evidence="2 3" key="1">
    <citation type="journal article" date="2019" name="Int. J. Syst. Evol. Microbiol.">
        <title>The Global Catalogue of Microorganisms (GCM) 10K type strain sequencing project: providing services to taxonomists for standard genome sequencing and annotation.</title>
        <authorList>
            <consortium name="The Broad Institute Genomics Platform"/>
            <consortium name="The Broad Institute Genome Sequencing Center for Infectious Disease"/>
            <person name="Wu L."/>
            <person name="Ma J."/>
        </authorList>
    </citation>
    <scope>NUCLEOTIDE SEQUENCE [LARGE SCALE GENOMIC DNA]</scope>
    <source>
        <strain evidence="2 3">JCM 16034</strain>
    </source>
</reference>
<dbReference type="EMBL" id="BAAAQW010000003">
    <property type="protein sequence ID" value="GAA2199192.1"/>
    <property type="molecule type" value="Genomic_DNA"/>
</dbReference>
<dbReference type="Pfam" id="PF13196">
    <property type="entry name" value="DUF4012"/>
    <property type="match status" value="1"/>
</dbReference>
<dbReference type="RefSeq" id="WP_344299010.1">
    <property type="nucleotide sequence ID" value="NZ_BAAAQW010000003.1"/>
</dbReference>